<organism evidence="3 4">
    <name type="scientific">Isoptericola haloaureus</name>
    <dbReference type="NCBI Taxonomy" id="1542902"/>
    <lineage>
        <taxon>Bacteria</taxon>
        <taxon>Bacillati</taxon>
        <taxon>Actinomycetota</taxon>
        <taxon>Actinomycetes</taxon>
        <taxon>Micrococcales</taxon>
        <taxon>Promicromonosporaceae</taxon>
        <taxon>Isoptericola</taxon>
    </lineage>
</organism>
<dbReference type="InterPro" id="IPR041098">
    <property type="entry name" value="Rv2175c_C"/>
</dbReference>
<dbReference type="GO" id="GO:0003677">
    <property type="term" value="F:DNA binding"/>
    <property type="evidence" value="ECO:0007669"/>
    <property type="project" value="UniProtKB-KW"/>
</dbReference>
<keyword evidence="3" id="KW-0238">DNA-binding</keyword>
<sequence length="126" mass="13425">MSDASARAPLDDLVGEWLTLPDLAEALGTDVSRARGLVASRHVVGVKRGERTTFQVPAAFVVETDDGPAVLETLRGTLILLGDAGFSDPEALRWLFTADESLGRSPVEALRAGQRAQVRRLAQAMG</sequence>
<protein>
    <submittedName>
        <fullName evidence="3">Rv2175c family DNA-binding protein</fullName>
    </submittedName>
</protein>
<feature type="domain" description="Rv2175c C-terminal" evidence="1">
    <location>
        <begin position="72"/>
        <end position="126"/>
    </location>
</feature>
<evidence type="ECO:0000313" key="4">
    <source>
        <dbReference type="Proteomes" id="UP001310387"/>
    </source>
</evidence>
<dbReference type="Pfam" id="PF21531">
    <property type="entry name" value="Rv2175c_wHTH"/>
    <property type="match status" value="1"/>
</dbReference>
<dbReference type="Pfam" id="PF18367">
    <property type="entry name" value="Rv2175c_C"/>
    <property type="match status" value="1"/>
</dbReference>
<dbReference type="InterPro" id="IPR048576">
    <property type="entry name" value="Rv2175c_wHTH"/>
</dbReference>
<dbReference type="Proteomes" id="UP001310387">
    <property type="component" value="Unassembled WGS sequence"/>
</dbReference>
<name>A0ABU7Z729_9MICO</name>
<proteinExistence type="predicted"/>
<comment type="caution">
    <text evidence="3">The sequence shown here is derived from an EMBL/GenBank/DDBJ whole genome shotgun (WGS) entry which is preliminary data.</text>
</comment>
<reference evidence="3" key="2">
    <citation type="submission" date="2024-02" db="EMBL/GenBank/DDBJ databases">
        <authorList>
            <person name="Prathaban M."/>
            <person name="Mythili R."/>
            <person name="Sharmila Devi N."/>
            <person name="Sobanaa M."/>
            <person name="Prathiviraj R."/>
            <person name="Selvin J."/>
        </authorList>
    </citation>
    <scope>NUCLEOTIDE SEQUENCE</scope>
    <source>
        <strain evidence="3">MP1014</strain>
    </source>
</reference>
<keyword evidence="4" id="KW-1185">Reference proteome</keyword>
<accession>A0ABU7Z729</accession>
<gene>
    <name evidence="3" type="ORF">V5O49_09305</name>
</gene>
<feature type="domain" description="DNA-binding protein Rv2175c wHTH" evidence="2">
    <location>
        <begin position="16"/>
        <end position="60"/>
    </location>
</feature>
<evidence type="ECO:0000259" key="1">
    <source>
        <dbReference type="Pfam" id="PF18367"/>
    </source>
</evidence>
<reference evidence="3" key="1">
    <citation type="journal article" date="2024" name="Antonie Van Leeuwenhoek">
        <title>Isoptericola haloaureus sp. nov., a dimorphic actinobacterium isolated from mangrove sediments of southeast India, implicating biosaline agricultural significance through nitrogen fixation and salt tolerance genes.</title>
        <authorList>
            <person name="Prathaban M."/>
            <person name="Prathiviraj R."/>
            <person name="Ravichandran M."/>
            <person name="Natarajan S.D."/>
            <person name="Sobanaa M."/>
            <person name="Hari Krishna Kumar S."/>
            <person name="Chandrasekar V."/>
            <person name="Selvin J."/>
        </authorList>
    </citation>
    <scope>NUCLEOTIDE SEQUENCE</scope>
    <source>
        <strain evidence="3">MP1014</strain>
    </source>
</reference>
<dbReference type="EMBL" id="JBAGLP010000117">
    <property type="protein sequence ID" value="MEG3615315.1"/>
    <property type="molecule type" value="Genomic_DNA"/>
</dbReference>
<dbReference type="RefSeq" id="WP_332901980.1">
    <property type="nucleotide sequence ID" value="NZ_JBAGLP010000117.1"/>
</dbReference>
<evidence type="ECO:0000313" key="3">
    <source>
        <dbReference type="EMBL" id="MEG3615315.1"/>
    </source>
</evidence>
<evidence type="ECO:0000259" key="2">
    <source>
        <dbReference type="Pfam" id="PF21531"/>
    </source>
</evidence>